<dbReference type="AlphaFoldDB" id="A0AA35JU12"/>
<proteinExistence type="predicted"/>
<sequence>MMAALGLGKGSRRVSHPRFSRSRSEHGEAHAPPGRCRVVPACRPPRPPARLSMGAHDVRRPKAARAPSGGGGSGCARRAGGQRAAGRAAFPASGGGGSRRWSSSCIKRKRGAPGLQCVHPPSRTSQEGLGSGEGAAALRLPLDPEGPLFSPPFFSPSPLLPASFPPCIIPGSLRWSVPLPCLASSAPGAVGCRLPPPLLLLFPACNLPFLPRRAEPPPLSPPQPLPLLGSLISWAGRERGGGRGAFPCDPPLPSVDVERIEDPWKGRVKEETQEEKKAVIAASLLWTV</sequence>
<protein>
    <submittedName>
        <fullName evidence="2">Uncharacterized protein</fullName>
    </submittedName>
</protein>
<accession>A0AA35JU12</accession>
<organism evidence="2 3">
    <name type="scientific">Podarcis lilfordi</name>
    <name type="common">Lilford's wall lizard</name>
    <dbReference type="NCBI Taxonomy" id="74358"/>
    <lineage>
        <taxon>Eukaryota</taxon>
        <taxon>Metazoa</taxon>
        <taxon>Chordata</taxon>
        <taxon>Craniata</taxon>
        <taxon>Vertebrata</taxon>
        <taxon>Euteleostomi</taxon>
        <taxon>Lepidosauria</taxon>
        <taxon>Squamata</taxon>
        <taxon>Bifurcata</taxon>
        <taxon>Unidentata</taxon>
        <taxon>Episquamata</taxon>
        <taxon>Laterata</taxon>
        <taxon>Lacertibaenia</taxon>
        <taxon>Lacertidae</taxon>
        <taxon>Podarcis</taxon>
    </lineage>
</organism>
<evidence type="ECO:0000313" key="3">
    <source>
        <dbReference type="Proteomes" id="UP001178461"/>
    </source>
</evidence>
<evidence type="ECO:0000313" key="2">
    <source>
        <dbReference type="EMBL" id="CAI5765074.1"/>
    </source>
</evidence>
<gene>
    <name evidence="2" type="ORF">PODLI_1B021112</name>
</gene>
<evidence type="ECO:0000256" key="1">
    <source>
        <dbReference type="SAM" id="MobiDB-lite"/>
    </source>
</evidence>
<name>A0AA35JU12_9SAUR</name>
<keyword evidence="3" id="KW-1185">Reference proteome</keyword>
<feature type="compositionally biased region" description="Low complexity" evidence="1">
    <location>
        <begin position="32"/>
        <end position="41"/>
    </location>
</feature>
<feature type="compositionally biased region" description="Low complexity" evidence="1">
    <location>
        <begin position="75"/>
        <end position="92"/>
    </location>
</feature>
<feature type="region of interest" description="Disordered" evidence="1">
    <location>
        <begin position="1"/>
        <end position="131"/>
    </location>
</feature>
<dbReference type="Proteomes" id="UP001178461">
    <property type="component" value="Chromosome 2"/>
</dbReference>
<dbReference type="EMBL" id="OX395127">
    <property type="protein sequence ID" value="CAI5765074.1"/>
    <property type="molecule type" value="Genomic_DNA"/>
</dbReference>
<reference evidence="2" key="1">
    <citation type="submission" date="2022-12" db="EMBL/GenBank/DDBJ databases">
        <authorList>
            <person name="Alioto T."/>
            <person name="Alioto T."/>
            <person name="Gomez Garrido J."/>
        </authorList>
    </citation>
    <scope>NUCLEOTIDE SEQUENCE</scope>
</reference>
<feature type="compositionally biased region" description="Basic residues" evidence="1">
    <location>
        <begin position="10"/>
        <end position="21"/>
    </location>
</feature>